<reference evidence="2 3" key="1">
    <citation type="submission" date="2018-06" db="EMBL/GenBank/DDBJ databases">
        <authorList>
            <consortium name="Pathogen Informatics"/>
            <person name="Doyle S."/>
        </authorList>
    </citation>
    <scope>NUCLEOTIDE SEQUENCE [LARGE SCALE GENOMIC DNA]</scope>
    <source>
        <strain evidence="2 3">NCTC9081</strain>
    </source>
</reference>
<name>A0A0A0GM16_ECOLX</name>
<dbReference type="EMBL" id="ABLFQU030000003">
    <property type="protein sequence ID" value="EMM0023870.1"/>
    <property type="molecule type" value="Genomic_DNA"/>
</dbReference>
<evidence type="ECO:0000313" key="2">
    <source>
        <dbReference type="EMBL" id="STJ20602.1"/>
    </source>
</evidence>
<gene>
    <name evidence="2" type="ORF">NCTC9081_06190</name>
    <name evidence="1" type="ORF">P6223_000360</name>
</gene>
<evidence type="ECO:0000313" key="1">
    <source>
        <dbReference type="EMBL" id="EMM0023870.1"/>
    </source>
</evidence>
<reference evidence="1" key="2">
    <citation type="submission" date="2024-02" db="EMBL/GenBank/DDBJ databases">
        <authorList>
            <consortium name="Clinical and Environmental Microbiology Branch: Whole genome sequencing antimicrobial resistance pathogens in the healthcare setting"/>
        </authorList>
    </citation>
    <scope>NUCLEOTIDE SEQUENCE</scope>
    <source>
        <strain evidence="1">2023CK-00345</strain>
    </source>
</reference>
<evidence type="ECO:0000313" key="3">
    <source>
        <dbReference type="Proteomes" id="UP000254716"/>
    </source>
</evidence>
<proteinExistence type="predicted"/>
<dbReference type="Proteomes" id="UP000254716">
    <property type="component" value="Unassembled WGS sequence"/>
</dbReference>
<sequence>MKLKMQTISGPVIIDSNEVTQFYPDHESGGELTAVEYFTDEGRCTTRVRHSFYQVAEALASAWHVDDASKRNRRG</sequence>
<protein>
    <submittedName>
        <fullName evidence="2">Uncharacterized protein</fullName>
    </submittedName>
</protein>
<dbReference type="AlphaFoldDB" id="A0A0A0GM16"/>
<organism evidence="2 3">
    <name type="scientific">Escherichia coli</name>
    <dbReference type="NCBI Taxonomy" id="562"/>
    <lineage>
        <taxon>Bacteria</taxon>
        <taxon>Pseudomonadati</taxon>
        <taxon>Pseudomonadota</taxon>
        <taxon>Gammaproteobacteria</taxon>
        <taxon>Enterobacterales</taxon>
        <taxon>Enterobacteriaceae</taxon>
        <taxon>Escherichia</taxon>
    </lineage>
</organism>
<dbReference type="RefSeq" id="WP_001682048.1">
    <property type="nucleotide sequence ID" value="NZ_AP022815.1"/>
</dbReference>
<dbReference type="EMBL" id="UGCV01000008">
    <property type="protein sequence ID" value="STJ20602.1"/>
    <property type="molecule type" value="Genomic_DNA"/>
</dbReference>
<accession>A0A0A0GM16</accession>